<feature type="compositionally biased region" description="Basic and acidic residues" evidence="1">
    <location>
        <begin position="24"/>
        <end position="52"/>
    </location>
</feature>
<feature type="region of interest" description="Disordered" evidence="1">
    <location>
        <begin position="1"/>
        <end position="52"/>
    </location>
</feature>
<accession>A0A1C3NZI0</accession>
<name>A0A1C3NZI0_9ACTN</name>
<sequence>MDEDEDEGADRDVDEEDPPPPESADDHAAEYRAENRGELAGDGHQAHHPAEP</sequence>
<dbReference type="EMBL" id="FLUV01001413">
    <property type="protein sequence ID" value="SBW22969.1"/>
    <property type="molecule type" value="Genomic_DNA"/>
</dbReference>
<reference evidence="3" key="1">
    <citation type="submission" date="2016-02" db="EMBL/GenBank/DDBJ databases">
        <authorList>
            <person name="Wibberg D."/>
        </authorList>
    </citation>
    <scope>NUCLEOTIDE SEQUENCE [LARGE SCALE GENOMIC DNA]</scope>
</reference>
<proteinExistence type="predicted"/>
<dbReference type="Proteomes" id="UP000199013">
    <property type="component" value="Unassembled WGS sequence"/>
</dbReference>
<gene>
    <name evidence="2" type="ORF">FDG2_3374</name>
</gene>
<evidence type="ECO:0000256" key="1">
    <source>
        <dbReference type="SAM" id="MobiDB-lite"/>
    </source>
</evidence>
<organism evidence="2 3">
    <name type="scientific">Candidatus Protofrankia californiensis</name>
    <dbReference type="NCBI Taxonomy" id="1839754"/>
    <lineage>
        <taxon>Bacteria</taxon>
        <taxon>Bacillati</taxon>
        <taxon>Actinomycetota</taxon>
        <taxon>Actinomycetes</taxon>
        <taxon>Frankiales</taxon>
        <taxon>Frankiaceae</taxon>
        <taxon>Protofrankia</taxon>
    </lineage>
</organism>
<evidence type="ECO:0000313" key="3">
    <source>
        <dbReference type="Proteomes" id="UP000199013"/>
    </source>
</evidence>
<feature type="compositionally biased region" description="Acidic residues" evidence="1">
    <location>
        <begin position="1"/>
        <end position="19"/>
    </location>
</feature>
<evidence type="ECO:0000313" key="2">
    <source>
        <dbReference type="EMBL" id="SBW22969.1"/>
    </source>
</evidence>
<dbReference type="AlphaFoldDB" id="A0A1C3NZI0"/>
<keyword evidence="3" id="KW-1185">Reference proteome</keyword>
<protein>
    <submittedName>
        <fullName evidence="2">Uncharacterized protein</fullName>
    </submittedName>
</protein>